<dbReference type="InterPro" id="IPR031701">
    <property type="entry name" value="SIX1_SD"/>
</dbReference>
<protein>
    <recommendedName>
        <fullName evidence="5">Homeobox protein SIX1 N-terminal SD domain-containing protein</fullName>
    </recommendedName>
</protein>
<comment type="caution">
    <text evidence="6">The sequence shown here is derived from an EMBL/GenBank/DDBJ whole genome shotgun (WGS) entry which is preliminary data.</text>
</comment>
<evidence type="ECO:0000259" key="5">
    <source>
        <dbReference type="Pfam" id="PF16878"/>
    </source>
</evidence>
<proteinExistence type="predicted"/>
<accession>A0A1D1V8Y2</accession>
<organism evidence="6 7">
    <name type="scientific">Ramazzottius varieornatus</name>
    <name type="common">Water bear</name>
    <name type="synonym">Tardigrade</name>
    <dbReference type="NCBI Taxonomy" id="947166"/>
    <lineage>
        <taxon>Eukaryota</taxon>
        <taxon>Metazoa</taxon>
        <taxon>Ecdysozoa</taxon>
        <taxon>Tardigrada</taxon>
        <taxon>Eutardigrada</taxon>
        <taxon>Parachela</taxon>
        <taxon>Hypsibioidea</taxon>
        <taxon>Ramazzottiidae</taxon>
        <taxon>Ramazzottius</taxon>
    </lineage>
</organism>
<feature type="compositionally biased region" description="Polar residues" evidence="4">
    <location>
        <begin position="43"/>
        <end position="68"/>
    </location>
</feature>
<dbReference type="GO" id="GO:0000981">
    <property type="term" value="F:DNA-binding transcription factor activity, RNA polymerase II-specific"/>
    <property type="evidence" value="ECO:0007669"/>
    <property type="project" value="TreeGrafter"/>
</dbReference>
<keyword evidence="7" id="KW-1185">Reference proteome</keyword>
<evidence type="ECO:0000256" key="2">
    <source>
        <dbReference type="ARBA" id="ARBA00023155"/>
    </source>
</evidence>
<evidence type="ECO:0000313" key="7">
    <source>
        <dbReference type="Proteomes" id="UP000186922"/>
    </source>
</evidence>
<dbReference type="GO" id="GO:0005667">
    <property type="term" value="C:transcription regulator complex"/>
    <property type="evidence" value="ECO:0007669"/>
    <property type="project" value="TreeGrafter"/>
</dbReference>
<dbReference type="GO" id="GO:0005634">
    <property type="term" value="C:nucleus"/>
    <property type="evidence" value="ECO:0007669"/>
    <property type="project" value="TreeGrafter"/>
</dbReference>
<evidence type="ECO:0000313" key="6">
    <source>
        <dbReference type="EMBL" id="GAU98104.1"/>
    </source>
</evidence>
<keyword evidence="2" id="KW-0371">Homeobox</keyword>
<dbReference type="Pfam" id="PF16878">
    <property type="entry name" value="SIX1_SD"/>
    <property type="match status" value="1"/>
</dbReference>
<evidence type="ECO:0000256" key="3">
    <source>
        <dbReference type="ARBA" id="ARBA00023242"/>
    </source>
</evidence>
<dbReference type="AlphaFoldDB" id="A0A1D1V8Y2"/>
<dbReference type="Proteomes" id="UP000186922">
    <property type="component" value="Unassembled WGS sequence"/>
</dbReference>
<keyword evidence="3" id="KW-0539">Nucleus</keyword>
<dbReference type="EMBL" id="BDGG01000004">
    <property type="protein sequence ID" value="GAU98104.1"/>
    <property type="molecule type" value="Genomic_DNA"/>
</dbReference>
<feature type="region of interest" description="Disordered" evidence="4">
    <location>
        <begin position="1"/>
        <end position="68"/>
    </location>
</feature>
<keyword evidence="1" id="KW-0238">DNA-binding</keyword>
<sequence>MDKRTYRKDIIRAFGDERDAADRSPSASGEPDDQLTQHKRSSSEGVSSSQKPEQSCSHWGSKSQSWPKDNSDYNLDQISCITEVQLQSGNMKMLSSFLSRYAERPDIINGDMYKRAMAWLAFNHGHHSEVYNILETHPFGSTHHGELQDLWYQARYAEAEKARCRMLGAVDESPMSYCVQLYNGFPGGSGSPSPSSQNPASISFCGSMPHNISSPTLHPVHMYAATAASSNVNGVDTSMVDHSF</sequence>
<gene>
    <name evidence="6" type="primary">RvY_09290-1</name>
    <name evidence="6" type="synonym">RvY_09290.1</name>
    <name evidence="6" type="ORF">RvY_09290</name>
</gene>
<dbReference type="PANTHER" id="PTHR10390">
    <property type="entry name" value="HOMEOBOX PROTEIN SIX"/>
    <property type="match status" value="1"/>
</dbReference>
<dbReference type="OrthoDB" id="3501850at2759"/>
<evidence type="ECO:0000256" key="1">
    <source>
        <dbReference type="ARBA" id="ARBA00023125"/>
    </source>
</evidence>
<feature type="domain" description="Homeobox protein SIX1 N-terminal SD" evidence="5">
    <location>
        <begin position="74"/>
        <end position="171"/>
    </location>
</feature>
<feature type="compositionally biased region" description="Basic and acidic residues" evidence="4">
    <location>
        <begin position="1"/>
        <end position="22"/>
    </location>
</feature>
<evidence type="ECO:0000256" key="4">
    <source>
        <dbReference type="SAM" id="MobiDB-lite"/>
    </source>
</evidence>
<dbReference type="PANTHER" id="PTHR10390:SF44">
    <property type="entry name" value="SIX HOMEOBOX 4"/>
    <property type="match status" value="1"/>
</dbReference>
<dbReference type="GO" id="GO:0000978">
    <property type="term" value="F:RNA polymerase II cis-regulatory region sequence-specific DNA binding"/>
    <property type="evidence" value="ECO:0007669"/>
    <property type="project" value="TreeGrafter"/>
</dbReference>
<reference evidence="6 7" key="1">
    <citation type="journal article" date="2016" name="Nat. Commun.">
        <title>Extremotolerant tardigrade genome and improved radiotolerance of human cultured cells by tardigrade-unique protein.</title>
        <authorList>
            <person name="Hashimoto T."/>
            <person name="Horikawa D.D."/>
            <person name="Saito Y."/>
            <person name="Kuwahara H."/>
            <person name="Kozuka-Hata H."/>
            <person name="Shin-I T."/>
            <person name="Minakuchi Y."/>
            <person name="Ohishi K."/>
            <person name="Motoyama A."/>
            <person name="Aizu T."/>
            <person name="Enomoto A."/>
            <person name="Kondo K."/>
            <person name="Tanaka S."/>
            <person name="Hara Y."/>
            <person name="Koshikawa S."/>
            <person name="Sagara H."/>
            <person name="Miura T."/>
            <person name="Yokobori S."/>
            <person name="Miyagawa K."/>
            <person name="Suzuki Y."/>
            <person name="Kubo T."/>
            <person name="Oyama M."/>
            <person name="Kohara Y."/>
            <person name="Fujiyama A."/>
            <person name="Arakawa K."/>
            <person name="Katayama T."/>
            <person name="Toyoda A."/>
            <person name="Kunieda T."/>
        </authorList>
    </citation>
    <scope>NUCLEOTIDE SEQUENCE [LARGE SCALE GENOMIC DNA]</scope>
    <source>
        <strain evidence="6 7">YOKOZUNA-1</strain>
    </source>
</reference>
<dbReference type="STRING" id="947166.A0A1D1V8Y2"/>
<name>A0A1D1V8Y2_RAMVA</name>